<protein>
    <submittedName>
        <fullName evidence="1">Uncharacterized protein</fullName>
    </submittedName>
</protein>
<sequence length="655" mass="74097">MGFMQKYILWKVQVGGSSMYKIERKLGKCGFGSLWVTVFQVEMTALLVLGLQSTLGGSHGVPRVHYKGKQGDYYVMVMDMLGPRLWDVWNTSGQSMSSEIVACIAVKSLSILEKIHSRGYVHGDVKPGNFLLGQPSTAQEKKLFLMDLGLATKWRESSNGQHVEYDQPPNMFRGIVRYASVHAHLGRTASRRDDLESLAYTLIFLHHGRLLWQGYQGDNKSFLVCKKKMSTSPEMLCCLCPALLKQIFKIVVNMKFDEEPNHSKLISLFEGLIGANPAGRPINTDGAQKLTPFLSIPVLSSFIAPSSVDFWPSPLCFWSFLLRDSSILVSVLPSSVGIVCGVVHFGFCLLLLGVQFRHRLDWLCVLGYGQRVIAAFAVHGADNRMVYQPFHEFVEDYQGVFNLGHVTQWNYGFQLNALLDDLVYHSFVRYSEEAVDQCWYLKKLSVPGTTERLPRALQQYFPADGSSTGVLLLHGKKAWSVEIVNHEFNRNWNEFLSGTSVGGNLRTACLPSVLVDSHAVLKFIYFNVYGPDLRSVCSASLLAMFTTFHCVLHLESYSTVLTSVCSFSPHQEFNFRLRHVFEMLELEQMEIKMGSRTWIIPVQNLQVNVEAFNQFAAALFVQFLNHVMVVMLPTVEFHVIVFDGRYDSERVYGWF</sequence>
<organism evidence="1 2">
    <name type="scientific">Rhododendron molle</name>
    <name type="common">Chinese azalea</name>
    <name type="synonym">Azalea mollis</name>
    <dbReference type="NCBI Taxonomy" id="49168"/>
    <lineage>
        <taxon>Eukaryota</taxon>
        <taxon>Viridiplantae</taxon>
        <taxon>Streptophyta</taxon>
        <taxon>Embryophyta</taxon>
        <taxon>Tracheophyta</taxon>
        <taxon>Spermatophyta</taxon>
        <taxon>Magnoliopsida</taxon>
        <taxon>eudicotyledons</taxon>
        <taxon>Gunneridae</taxon>
        <taxon>Pentapetalae</taxon>
        <taxon>asterids</taxon>
        <taxon>Ericales</taxon>
        <taxon>Ericaceae</taxon>
        <taxon>Ericoideae</taxon>
        <taxon>Rhodoreae</taxon>
        <taxon>Rhododendron</taxon>
    </lineage>
</organism>
<dbReference type="Proteomes" id="UP001062846">
    <property type="component" value="Chromosome 1"/>
</dbReference>
<name>A0ACC0Q5A3_RHOML</name>
<evidence type="ECO:0000313" key="2">
    <source>
        <dbReference type="Proteomes" id="UP001062846"/>
    </source>
</evidence>
<gene>
    <name evidence="1" type="ORF">RHMOL_Rhmol01G0258800</name>
</gene>
<keyword evidence="2" id="KW-1185">Reference proteome</keyword>
<evidence type="ECO:0000313" key="1">
    <source>
        <dbReference type="EMBL" id="KAI8573183.1"/>
    </source>
</evidence>
<comment type="caution">
    <text evidence="1">The sequence shown here is derived from an EMBL/GenBank/DDBJ whole genome shotgun (WGS) entry which is preliminary data.</text>
</comment>
<proteinExistence type="predicted"/>
<dbReference type="EMBL" id="CM046388">
    <property type="protein sequence ID" value="KAI8573183.1"/>
    <property type="molecule type" value="Genomic_DNA"/>
</dbReference>
<reference evidence="1" key="1">
    <citation type="submission" date="2022-02" db="EMBL/GenBank/DDBJ databases">
        <title>Plant Genome Project.</title>
        <authorList>
            <person name="Zhang R.-G."/>
        </authorList>
    </citation>
    <scope>NUCLEOTIDE SEQUENCE</scope>
    <source>
        <strain evidence="1">AT1</strain>
    </source>
</reference>
<accession>A0ACC0Q5A3</accession>